<proteinExistence type="predicted"/>
<reference evidence="1 2" key="1">
    <citation type="journal article" date="2022" name="Hortic Res">
        <title>A haplotype resolved chromosomal level avocado genome allows analysis of novel avocado genes.</title>
        <authorList>
            <person name="Nath O."/>
            <person name="Fletcher S.J."/>
            <person name="Hayward A."/>
            <person name="Shaw L.M."/>
            <person name="Masouleh A.K."/>
            <person name="Furtado A."/>
            <person name="Henry R.J."/>
            <person name="Mitter N."/>
        </authorList>
    </citation>
    <scope>NUCLEOTIDE SEQUENCE [LARGE SCALE GENOMIC DNA]</scope>
    <source>
        <strain evidence="2">cv. Hass</strain>
    </source>
</reference>
<evidence type="ECO:0000313" key="2">
    <source>
        <dbReference type="Proteomes" id="UP001234297"/>
    </source>
</evidence>
<name>A0ACC2L8X0_PERAE</name>
<accession>A0ACC2L8X0</accession>
<keyword evidence="2" id="KW-1185">Reference proteome</keyword>
<dbReference type="EMBL" id="CM056815">
    <property type="protein sequence ID" value="KAJ8629797.1"/>
    <property type="molecule type" value="Genomic_DNA"/>
</dbReference>
<gene>
    <name evidence="1" type="ORF">MRB53_023120</name>
</gene>
<comment type="caution">
    <text evidence="1">The sequence shown here is derived from an EMBL/GenBank/DDBJ whole genome shotgun (WGS) entry which is preliminary data.</text>
</comment>
<sequence length="95" mass="10486">MEEPRSSHVQAAKENSSLHQRLSPLRSHFSNPRGPRSLHPISPVPVTVAEAPLGFVGYYVSLHSWKSTSASVLQITLRRTSTTVSAYLQNLAFCI</sequence>
<dbReference type="Proteomes" id="UP001234297">
    <property type="component" value="Chromosome 7"/>
</dbReference>
<protein>
    <submittedName>
        <fullName evidence="1">Uncharacterized protein</fullName>
    </submittedName>
</protein>
<organism evidence="1 2">
    <name type="scientific">Persea americana</name>
    <name type="common">Avocado</name>
    <dbReference type="NCBI Taxonomy" id="3435"/>
    <lineage>
        <taxon>Eukaryota</taxon>
        <taxon>Viridiplantae</taxon>
        <taxon>Streptophyta</taxon>
        <taxon>Embryophyta</taxon>
        <taxon>Tracheophyta</taxon>
        <taxon>Spermatophyta</taxon>
        <taxon>Magnoliopsida</taxon>
        <taxon>Magnoliidae</taxon>
        <taxon>Laurales</taxon>
        <taxon>Lauraceae</taxon>
        <taxon>Persea</taxon>
    </lineage>
</organism>
<evidence type="ECO:0000313" key="1">
    <source>
        <dbReference type="EMBL" id="KAJ8629797.1"/>
    </source>
</evidence>